<evidence type="ECO:0000313" key="1">
    <source>
        <dbReference type="EMBL" id="CAB4715057.1"/>
    </source>
</evidence>
<name>A0A6J6QUF4_9ZZZZ</name>
<dbReference type="SUPFAM" id="SSF50969">
    <property type="entry name" value="YVTN repeat-like/Quinoprotein amine dehydrogenase"/>
    <property type="match status" value="1"/>
</dbReference>
<dbReference type="EMBL" id="CAEZXR010000198">
    <property type="protein sequence ID" value="CAB4715057.1"/>
    <property type="molecule type" value="Genomic_DNA"/>
</dbReference>
<organism evidence="1">
    <name type="scientific">freshwater metagenome</name>
    <dbReference type="NCBI Taxonomy" id="449393"/>
    <lineage>
        <taxon>unclassified sequences</taxon>
        <taxon>metagenomes</taxon>
        <taxon>ecological metagenomes</taxon>
    </lineage>
</organism>
<sequence length="330" mass="35471">MKTNPLRHVVSSAVLVTIVATSLLTFMSPADAGSATRDVVLKPRTLERGADVGTPRIVDGRIVDGSTRLDVPGSNPDLIGRTATGYLVETSRGGAREVLELAPDTEPRTVVADVADLATAVAPGDAARVIVVRYRLRTDTAIARAYDTASAEVVGRHRFDGNPSVLDVDGEIVLMSSWNDETTFAWEPASGTISSYVERTAGAGSLANDVVSSYTRDPYLGGCTVVSDLHAQTRYWRSCSERVTSFSPDGRRFATVPILTDGVGPNEVVVRSLRGRLIARYTTRSYFGRIEWESDDALLLDTTSGRTFAVVRCVATRCERATRSMPAGTP</sequence>
<protein>
    <submittedName>
        <fullName evidence="1">Unannotated protein</fullName>
    </submittedName>
</protein>
<dbReference type="InterPro" id="IPR011044">
    <property type="entry name" value="Quino_amine_DH_bsu"/>
</dbReference>
<gene>
    <name evidence="1" type="ORF">UFOPK2579_01651</name>
</gene>
<dbReference type="AlphaFoldDB" id="A0A6J6QUF4"/>
<reference evidence="1" key="1">
    <citation type="submission" date="2020-05" db="EMBL/GenBank/DDBJ databases">
        <authorList>
            <person name="Chiriac C."/>
            <person name="Salcher M."/>
            <person name="Ghai R."/>
            <person name="Kavagutti S V."/>
        </authorList>
    </citation>
    <scope>NUCLEOTIDE SEQUENCE</scope>
</reference>
<accession>A0A6J6QUF4</accession>
<proteinExistence type="predicted"/>